<dbReference type="Proteomes" id="UP000183898">
    <property type="component" value="Unassembled WGS sequence"/>
</dbReference>
<gene>
    <name evidence="4" type="primary">lptA</name>
    <name evidence="7" type="ORF">SAMN05216404_11752</name>
</gene>
<evidence type="ECO:0000256" key="4">
    <source>
        <dbReference type="HAMAP-Rule" id="MF_01914"/>
    </source>
</evidence>
<dbReference type="GO" id="GO:0001530">
    <property type="term" value="F:lipopolysaccharide binding"/>
    <property type="evidence" value="ECO:0007669"/>
    <property type="project" value="InterPro"/>
</dbReference>
<feature type="compositionally biased region" description="Basic and acidic residues" evidence="5">
    <location>
        <begin position="179"/>
        <end position="190"/>
    </location>
</feature>
<dbReference type="GO" id="GO:0030288">
    <property type="term" value="C:outer membrane-bounded periplasmic space"/>
    <property type="evidence" value="ECO:0007669"/>
    <property type="project" value="TreeGrafter"/>
</dbReference>
<evidence type="ECO:0000256" key="3">
    <source>
        <dbReference type="ARBA" id="ARBA00022764"/>
    </source>
</evidence>
<comment type="function">
    <text evidence="4">Involved in the assembly of lipopolysaccharide (LPS). Required for the translocation of LPS from the inner membrane to the outer membrane.</text>
</comment>
<dbReference type="Pfam" id="PF03968">
    <property type="entry name" value="LptD_N"/>
    <property type="match status" value="1"/>
</dbReference>
<evidence type="ECO:0000313" key="7">
    <source>
        <dbReference type="EMBL" id="SEO32186.1"/>
    </source>
</evidence>
<dbReference type="GO" id="GO:0017089">
    <property type="term" value="F:glycolipid transfer activity"/>
    <property type="evidence" value="ECO:0007669"/>
    <property type="project" value="TreeGrafter"/>
</dbReference>
<keyword evidence="2 4" id="KW-0732">Signal</keyword>
<evidence type="ECO:0000256" key="1">
    <source>
        <dbReference type="ARBA" id="ARBA00022448"/>
    </source>
</evidence>
<evidence type="ECO:0000259" key="6">
    <source>
        <dbReference type="Pfam" id="PF03968"/>
    </source>
</evidence>
<accession>A0A1H8NRE4</accession>
<dbReference type="AlphaFoldDB" id="A0A1H8NRE4"/>
<evidence type="ECO:0000313" key="8">
    <source>
        <dbReference type="Proteomes" id="UP000183898"/>
    </source>
</evidence>
<comment type="subcellular location">
    <subcellularLocation>
        <location evidence="4">Periplasm</location>
    </subcellularLocation>
</comment>
<comment type="similarity">
    <text evidence="4">Belongs to the LptA family.</text>
</comment>
<dbReference type="HAMAP" id="MF_01914">
    <property type="entry name" value="LPS_assembly_LptA"/>
    <property type="match status" value="1"/>
</dbReference>
<dbReference type="Gene3D" id="2.60.450.10">
    <property type="entry name" value="Lipopolysaccharide (LPS) transport protein A like domain"/>
    <property type="match status" value="1"/>
</dbReference>
<dbReference type="InterPro" id="IPR052037">
    <property type="entry name" value="LPS_export_LptA"/>
</dbReference>
<feature type="domain" description="Organic solvent tolerance-like N-terminal" evidence="6">
    <location>
        <begin position="43"/>
        <end position="151"/>
    </location>
</feature>
<protein>
    <recommendedName>
        <fullName evidence="4">Lipopolysaccharide export system protein LptA</fullName>
    </recommendedName>
</protein>
<dbReference type="PANTHER" id="PTHR36504">
    <property type="entry name" value="LIPOPOLYSACCHARIDE EXPORT SYSTEM PROTEIN LPTA"/>
    <property type="match status" value="1"/>
</dbReference>
<feature type="region of interest" description="Disordered" evidence="5">
    <location>
        <begin position="159"/>
        <end position="190"/>
    </location>
</feature>
<organism evidence="7 8">
    <name type="scientific">Nitrosospira multiformis</name>
    <dbReference type="NCBI Taxonomy" id="1231"/>
    <lineage>
        <taxon>Bacteria</taxon>
        <taxon>Pseudomonadati</taxon>
        <taxon>Pseudomonadota</taxon>
        <taxon>Betaproteobacteria</taxon>
        <taxon>Nitrosomonadales</taxon>
        <taxon>Nitrosomonadaceae</taxon>
        <taxon>Nitrosospira</taxon>
    </lineage>
</organism>
<dbReference type="NCBIfam" id="TIGR03002">
    <property type="entry name" value="outer_YhbN_LptA"/>
    <property type="match status" value="1"/>
</dbReference>
<comment type="subunit">
    <text evidence="4">Component of the lipopolysaccharide transport and assembly complex.</text>
</comment>
<feature type="signal peptide" evidence="4">
    <location>
        <begin position="1"/>
        <end position="32"/>
    </location>
</feature>
<name>A0A1H8NRE4_9PROT</name>
<dbReference type="GO" id="GO:0009279">
    <property type="term" value="C:cell outer membrane"/>
    <property type="evidence" value="ECO:0007669"/>
    <property type="project" value="TreeGrafter"/>
</dbReference>
<keyword evidence="3 4" id="KW-0574">Periplasm</keyword>
<dbReference type="EMBL" id="FOCT01000017">
    <property type="protein sequence ID" value="SEO32186.1"/>
    <property type="molecule type" value="Genomic_DNA"/>
</dbReference>
<evidence type="ECO:0000256" key="2">
    <source>
        <dbReference type="ARBA" id="ARBA00022729"/>
    </source>
</evidence>
<reference evidence="7 8" key="1">
    <citation type="submission" date="2016-10" db="EMBL/GenBank/DDBJ databases">
        <authorList>
            <person name="de Groot N.N."/>
        </authorList>
    </citation>
    <scope>NUCLEOTIDE SEQUENCE [LARGE SCALE GENOMIC DNA]</scope>
    <source>
        <strain evidence="7 8">Nl18</strain>
    </source>
</reference>
<dbReference type="GO" id="GO:0043165">
    <property type="term" value="P:Gram-negative-bacterium-type cell outer membrane assembly"/>
    <property type="evidence" value="ECO:0007669"/>
    <property type="project" value="UniProtKB-UniRule"/>
</dbReference>
<dbReference type="PANTHER" id="PTHR36504:SF1">
    <property type="entry name" value="LIPOPOLYSACCHARIDE EXPORT SYSTEM PROTEIN LPTA"/>
    <property type="match status" value="1"/>
</dbReference>
<evidence type="ECO:0000256" key="5">
    <source>
        <dbReference type="SAM" id="MobiDB-lite"/>
    </source>
</evidence>
<dbReference type="GO" id="GO:0015920">
    <property type="term" value="P:lipopolysaccharide transport"/>
    <property type="evidence" value="ECO:0007669"/>
    <property type="project" value="UniProtKB-UniRule"/>
</dbReference>
<dbReference type="InterPro" id="IPR014340">
    <property type="entry name" value="LptA"/>
</dbReference>
<keyword evidence="1 4" id="KW-0813">Transport</keyword>
<proteinExistence type="inferred from homology"/>
<feature type="chain" id="PRO_5010390379" description="Lipopolysaccharide export system protein LptA" evidence="4">
    <location>
        <begin position="33"/>
        <end position="190"/>
    </location>
</feature>
<dbReference type="InterPro" id="IPR005653">
    <property type="entry name" value="OstA-like_N"/>
</dbReference>
<sequence precursor="true">MTRNARFSFTAPMKPLSAAFLVVMLFSAPVLAERADSEKPVHLEADRATVQDANKLATFIGNVVLTQGTLIIRADKMTVKEDANGFQYATAFGNLASFRQKRDGKDEYVEGWSERMEYDGKADKVQLFKKARLRRGKDEVHGDYISYDAVNEFFQVNSEGGTSTQTHSEGRVRAVIQPKKKEPKPEADNS</sequence>